<dbReference type="STRING" id="1093900.A0A507AYL8"/>
<name>A0A507AYL8_9PEZI</name>
<dbReference type="EMBL" id="SKBQ01000024">
    <property type="protein sequence ID" value="TPX15082.1"/>
    <property type="molecule type" value="Genomic_DNA"/>
</dbReference>
<evidence type="ECO:0000256" key="1">
    <source>
        <dbReference type="SAM" id="MobiDB-lite"/>
    </source>
</evidence>
<dbReference type="InParanoid" id="A0A507AYL8"/>
<keyword evidence="2" id="KW-0472">Membrane</keyword>
<protein>
    <submittedName>
        <fullName evidence="3">Uncharacterized protein</fullName>
    </submittedName>
</protein>
<organism evidence="3 4">
    <name type="scientific">Thyridium curvatum</name>
    <dbReference type="NCBI Taxonomy" id="1093900"/>
    <lineage>
        <taxon>Eukaryota</taxon>
        <taxon>Fungi</taxon>
        <taxon>Dikarya</taxon>
        <taxon>Ascomycota</taxon>
        <taxon>Pezizomycotina</taxon>
        <taxon>Sordariomycetes</taxon>
        <taxon>Sordariomycetidae</taxon>
        <taxon>Thyridiales</taxon>
        <taxon>Thyridiaceae</taxon>
        <taxon>Thyridium</taxon>
    </lineage>
</organism>
<dbReference type="Proteomes" id="UP000319257">
    <property type="component" value="Unassembled WGS sequence"/>
</dbReference>
<evidence type="ECO:0000256" key="2">
    <source>
        <dbReference type="SAM" id="Phobius"/>
    </source>
</evidence>
<evidence type="ECO:0000313" key="3">
    <source>
        <dbReference type="EMBL" id="TPX15082.1"/>
    </source>
</evidence>
<keyword evidence="2" id="KW-0812">Transmembrane</keyword>
<proteinExistence type="predicted"/>
<gene>
    <name evidence="3" type="ORF">E0L32_004912</name>
</gene>
<feature type="region of interest" description="Disordered" evidence="1">
    <location>
        <begin position="71"/>
        <end position="91"/>
    </location>
</feature>
<comment type="caution">
    <text evidence="3">The sequence shown here is derived from an EMBL/GenBank/DDBJ whole genome shotgun (WGS) entry which is preliminary data.</text>
</comment>
<feature type="transmembrane region" description="Helical" evidence="2">
    <location>
        <begin position="6"/>
        <end position="27"/>
    </location>
</feature>
<dbReference type="OrthoDB" id="3926760at2759"/>
<dbReference type="GeneID" id="41972359"/>
<dbReference type="AlphaFoldDB" id="A0A507AYL8"/>
<keyword evidence="2" id="KW-1133">Transmembrane helix</keyword>
<dbReference type="RefSeq" id="XP_030996793.1">
    <property type="nucleotide sequence ID" value="XM_031139375.1"/>
</dbReference>
<keyword evidence="4" id="KW-1185">Reference proteome</keyword>
<evidence type="ECO:0000313" key="4">
    <source>
        <dbReference type="Proteomes" id="UP000319257"/>
    </source>
</evidence>
<accession>A0A507AYL8</accession>
<reference evidence="3 4" key="1">
    <citation type="submission" date="2019-06" db="EMBL/GenBank/DDBJ databases">
        <title>Draft genome sequence of the filamentous fungus Phialemoniopsis curvata isolated from diesel fuel.</title>
        <authorList>
            <person name="Varaljay V.A."/>
            <person name="Lyon W.J."/>
            <person name="Crouch A.L."/>
            <person name="Drake C.E."/>
            <person name="Hollomon J.M."/>
            <person name="Nadeau L.J."/>
            <person name="Nunn H.S."/>
            <person name="Stevenson B.S."/>
            <person name="Bojanowski C.L."/>
            <person name="Crookes-Goodson W.J."/>
        </authorList>
    </citation>
    <scope>NUCLEOTIDE SEQUENCE [LARGE SCALE GENOMIC DNA]</scope>
    <source>
        <strain evidence="3 4">D216</strain>
    </source>
</reference>
<sequence>MPPVNHAAVSAGVIAISVAVAAAIAVYESPELRRMADDLRRRIAIALHSLGDNVSPNERGEPVFNRPEDAEGFLQSRGSGENAVDADDETRRRQREELMYWNRLREEKKEKELMELKEAAEHLQRQSSQHGSTFDDFMRQDKDAEKGTYVFNSGTDVHGDEGLVHRRPHGVRGLNSSVYANPFADEYGIDVDEPEAEEGSKLMTPDRHEIMSDIYSATEPDAQAQVQTEPTALGEVLFDAAEEVRTESSKTLERELGPDEFMTAGQDDRSNDAYTSIQAWAQNSSNPGFYSPLPATPSAPMSEPEVISEGMLTPTDSASTAGSGEDIANEVASESGNEGTRYYDVMSEDEDGMMTPASWTEVGSVVSESDAGAFRTPAHA</sequence>